<reference evidence="3" key="1">
    <citation type="submission" date="2014-11" db="EMBL/GenBank/DDBJ databases">
        <authorList>
            <person name="Hornung B.V."/>
        </authorList>
    </citation>
    <scope>NUCLEOTIDE SEQUENCE</scope>
    <source>
        <strain evidence="3">INE</strain>
    </source>
</reference>
<dbReference type="InterPro" id="IPR013168">
    <property type="entry name" value="Cpl_7_lyso_C"/>
</dbReference>
<dbReference type="Proteomes" id="UP000836597">
    <property type="component" value="Chromosome"/>
</dbReference>
<dbReference type="EMBL" id="LR746496">
    <property type="protein sequence ID" value="CAA7603108.1"/>
    <property type="molecule type" value="Genomic_DNA"/>
</dbReference>
<name>A0A8S0W5F8_9FIRM</name>
<gene>
    <name evidence="3" type="ORF">DEACI_0028</name>
    <name evidence="2" type="ORF">DEACI_3931</name>
</gene>
<dbReference type="Proteomes" id="UP001071230">
    <property type="component" value="Unassembled WGS sequence"/>
</dbReference>
<dbReference type="AlphaFoldDB" id="A0A8S0W5F8"/>
<reference evidence="2" key="2">
    <citation type="submission" date="2020-01" db="EMBL/GenBank/DDBJ databases">
        <authorList>
            <person name="Hornung B."/>
        </authorList>
    </citation>
    <scope>NUCLEOTIDE SEQUENCE</scope>
    <source>
        <strain evidence="2">PacBioINE</strain>
    </source>
</reference>
<dbReference type="SMART" id="SM01095">
    <property type="entry name" value="Cpl-7"/>
    <property type="match status" value="1"/>
</dbReference>
<feature type="domain" description="Cpl-7 lysozyme C-terminal" evidence="1">
    <location>
        <begin position="26"/>
        <end position="67"/>
    </location>
</feature>
<accession>A0A8S0W5F8</accession>
<evidence type="ECO:0000313" key="2">
    <source>
        <dbReference type="EMBL" id="CAA7603108.1"/>
    </source>
</evidence>
<evidence type="ECO:0000313" key="4">
    <source>
        <dbReference type="Proteomes" id="UP001071230"/>
    </source>
</evidence>
<proteinExistence type="predicted"/>
<dbReference type="KEGG" id="aacx:DEACI_3931"/>
<dbReference type="EMBL" id="CDGJ01000002">
    <property type="protein sequence ID" value="CEJ05654.1"/>
    <property type="molecule type" value="Genomic_DNA"/>
</dbReference>
<protein>
    <submittedName>
        <fullName evidence="2 3">Cpl-7 lysozyme C-terminal domain</fullName>
    </submittedName>
</protein>
<evidence type="ECO:0000313" key="3">
    <source>
        <dbReference type="EMBL" id="CEJ05654.1"/>
    </source>
</evidence>
<organism evidence="2">
    <name type="scientific">Acididesulfobacillus acetoxydans</name>
    <dbReference type="NCBI Taxonomy" id="1561005"/>
    <lineage>
        <taxon>Bacteria</taxon>
        <taxon>Bacillati</taxon>
        <taxon>Bacillota</taxon>
        <taxon>Clostridia</taxon>
        <taxon>Eubacteriales</taxon>
        <taxon>Peptococcaceae</taxon>
        <taxon>Acididesulfobacillus</taxon>
    </lineage>
</organism>
<sequence length="76" mass="8258">MDTFRAEVKRLLKSGGSGISAESKTVDELARDVIRGDWGNGEERKSRLTAAGYDHAAVQGQRDSFQGENGNRAGYL</sequence>
<dbReference type="Pfam" id="PF08230">
    <property type="entry name" value="CW_7"/>
    <property type="match status" value="1"/>
</dbReference>
<evidence type="ECO:0000259" key="1">
    <source>
        <dbReference type="SMART" id="SM01095"/>
    </source>
</evidence>
<keyword evidence="4" id="KW-1185">Reference proteome</keyword>